<accession>A0AAV3B459</accession>
<dbReference type="EMBL" id="DYDO01000002">
    <property type="protein sequence ID" value="DBA29962.1"/>
    <property type="molecule type" value="Genomic_DNA"/>
</dbReference>
<dbReference type="Proteomes" id="UP001181693">
    <property type="component" value="Unassembled WGS sequence"/>
</dbReference>
<evidence type="ECO:0000313" key="1">
    <source>
        <dbReference type="EMBL" id="DBA29962.1"/>
    </source>
</evidence>
<dbReference type="AlphaFoldDB" id="A0AAV3B459"/>
<evidence type="ECO:0000313" key="2">
    <source>
        <dbReference type="Proteomes" id="UP001181693"/>
    </source>
</evidence>
<organism evidence="1 2">
    <name type="scientific">Pyxicephalus adspersus</name>
    <name type="common">African bullfrog</name>
    <dbReference type="NCBI Taxonomy" id="30357"/>
    <lineage>
        <taxon>Eukaryota</taxon>
        <taxon>Metazoa</taxon>
        <taxon>Chordata</taxon>
        <taxon>Craniata</taxon>
        <taxon>Vertebrata</taxon>
        <taxon>Euteleostomi</taxon>
        <taxon>Amphibia</taxon>
        <taxon>Batrachia</taxon>
        <taxon>Anura</taxon>
        <taxon>Neobatrachia</taxon>
        <taxon>Ranoidea</taxon>
        <taxon>Pyxicephalidae</taxon>
        <taxon>Pyxicephalinae</taxon>
        <taxon>Pyxicephalus</taxon>
    </lineage>
</organism>
<keyword evidence="2" id="KW-1185">Reference proteome</keyword>
<name>A0AAV3B459_PYXAD</name>
<reference evidence="1" key="1">
    <citation type="thesis" date="2020" institute="ProQuest LLC" country="789 East Eisenhower Parkway, Ann Arbor, MI, USA">
        <title>Comparative Genomics and Chromosome Evolution.</title>
        <authorList>
            <person name="Mudd A.B."/>
        </authorList>
    </citation>
    <scope>NUCLEOTIDE SEQUENCE</scope>
    <source>
        <strain evidence="1">1538</strain>
        <tissue evidence="1">Blood</tissue>
    </source>
</reference>
<gene>
    <name evidence="1" type="ORF">GDO54_006007</name>
</gene>
<sequence length="83" mass="8435">MADMFSTAGAPHPPGSWGRTLLRSLCRTSASPGKAPPWGWGSGVSCQRHARLLGTSSMSPDPQDLLLRLSLASTGGAGLGSGT</sequence>
<protein>
    <submittedName>
        <fullName evidence="1">Uncharacterized protein</fullName>
    </submittedName>
</protein>
<proteinExistence type="predicted"/>
<comment type="caution">
    <text evidence="1">The sequence shown here is derived from an EMBL/GenBank/DDBJ whole genome shotgun (WGS) entry which is preliminary data.</text>
</comment>